<dbReference type="AlphaFoldDB" id="A0A1Y5U0Y9"/>
<accession>A0A1Y5U0Y9</accession>
<dbReference type="EC" id="3.1.1.85" evidence="2"/>
<name>A0A1Y5U0Y9_9RHOB</name>
<sequence length="241" mass="26455">MHPVLLVPGLQADGSAWGPLHARLVGHCPLTIPQGHQFLPSMAQMAQSVLDQAPPVFHLVGWSMGGYIAFEILRRAPERILGLTLVSTSAAPESEAARQRRKENLAVARRDGMRRYQDANMEICVSRPDRLDPCQRNAMAAASETLGLAAFETQIAAVMARLDSRPDLARCTHPVLIVTGDEDRVVPTGDSHEMHALLPGSRLVTFPDCGHCPPLERTEEMRDLLIDWFASVEYGKDPQPA</sequence>
<proteinExistence type="predicted"/>
<dbReference type="SUPFAM" id="SSF53474">
    <property type="entry name" value="alpha/beta-Hydrolases"/>
    <property type="match status" value="1"/>
</dbReference>
<dbReference type="Pfam" id="PF12697">
    <property type="entry name" value="Abhydrolase_6"/>
    <property type="match status" value="1"/>
</dbReference>
<evidence type="ECO:0000313" key="3">
    <source>
        <dbReference type="Proteomes" id="UP000193900"/>
    </source>
</evidence>
<dbReference type="GO" id="GO:0090499">
    <property type="term" value="F:pimelyl-[acyl-carrier protein] methyl ester esterase activity"/>
    <property type="evidence" value="ECO:0007669"/>
    <property type="project" value="UniProtKB-EC"/>
</dbReference>
<dbReference type="Proteomes" id="UP000193900">
    <property type="component" value="Unassembled WGS sequence"/>
</dbReference>
<keyword evidence="2" id="KW-0378">Hydrolase</keyword>
<dbReference type="PANTHER" id="PTHR43433">
    <property type="entry name" value="HYDROLASE, ALPHA/BETA FOLD FAMILY PROTEIN"/>
    <property type="match status" value="1"/>
</dbReference>
<feature type="domain" description="AB hydrolase-1" evidence="1">
    <location>
        <begin position="4"/>
        <end position="222"/>
    </location>
</feature>
<organism evidence="2 3">
    <name type="scientific">Roseisalinus antarcticus</name>
    <dbReference type="NCBI Taxonomy" id="254357"/>
    <lineage>
        <taxon>Bacteria</taxon>
        <taxon>Pseudomonadati</taxon>
        <taxon>Pseudomonadota</taxon>
        <taxon>Alphaproteobacteria</taxon>
        <taxon>Rhodobacterales</taxon>
        <taxon>Roseobacteraceae</taxon>
        <taxon>Roseisalinus</taxon>
    </lineage>
</organism>
<dbReference type="RefSeq" id="WP_085880466.1">
    <property type="nucleotide sequence ID" value="NZ_FWFZ01000028.1"/>
</dbReference>
<evidence type="ECO:0000259" key="1">
    <source>
        <dbReference type="Pfam" id="PF12697"/>
    </source>
</evidence>
<dbReference type="OrthoDB" id="5491135at2"/>
<keyword evidence="3" id="KW-1185">Reference proteome</keyword>
<gene>
    <name evidence="2" type="primary">bioH</name>
    <name evidence="2" type="ORF">ROA7023_03704</name>
</gene>
<dbReference type="InterPro" id="IPR000073">
    <property type="entry name" value="AB_hydrolase_1"/>
</dbReference>
<dbReference type="PRINTS" id="PR00111">
    <property type="entry name" value="ABHYDROLASE"/>
</dbReference>
<dbReference type="EMBL" id="FWFZ01000028">
    <property type="protein sequence ID" value="SLN73549.1"/>
    <property type="molecule type" value="Genomic_DNA"/>
</dbReference>
<dbReference type="InterPro" id="IPR050471">
    <property type="entry name" value="AB_hydrolase"/>
</dbReference>
<protein>
    <submittedName>
        <fullName evidence="2">Pimeloyl-[acyl-carrier protein] methyl ester esterase</fullName>
        <ecNumber evidence="2">3.1.1.85</ecNumber>
    </submittedName>
</protein>
<evidence type="ECO:0000313" key="2">
    <source>
        <dbReference type="EMBL" id="SLN73549.1"/>
    </source>
</evidence>
<dbReference type="PANTHER" id="PTHR43433:SF4">
    <property type="entry name" value="NON-HEME CHLOROPEROXIDASE-RELATED"/>
    <property type="match status" value="1"/>
</dbReference>
<dbReference type="Gene3D" id="3.40.50.1820">
    <property type="entry name" value="alpha/beta hydrolase"/>
    <property type="match status" value="1"/>
</dbReference>
<dbReference type="InterPro" id="IPR029058">
    <property type="entry name" value="AB_hydrolase_fold"/>
</dbReference>
<reference evidence="2 3" key="1">
    <citation type="submission" date="2017-03" db="EMBL/GenBank/DDBJ databases">
        <authorList>
            <person name="Afonso C.L."/>
            <person name="Miller P.J."/>
            <person name="Scott M.A."/>
            <person name="Spackman E."/>
            <person name="Goraichik I."/>
            <person name="Dimitrov K.M."/>
            <person name="Suarez D.L."/>
            <person name="Swayne D.E."/>
        </authorList>
    </citation>
    <scope>NUCLEOTIDE SEQUENCE [LARGE SCALE GENOMIC DNA]</scope>
    <source>
        <strain evidence="2 3">CECT 7023</strain>
    </source>
</reference>